<evidence type="ECO:0000313" key="4">
    <source>
        <dbReference type="EMBL" id="MCK9684411.1"/>
    </source>
</evidence>
<dbReference type="InterPro" id="IPR029787">
    <property type="entry name" value="Nucleotide_cyclase"/>
</dbReference>
<dbReference type="Pfam" id="PF00990">
    <property type="entry name" value="GGDEF"/>
    <property type="match status" value="1"/>
</dbReference>
<dbReference type="SUPFAM" id="SSF55781">
    <property type="entry name" value="GAF domain-like"/>
    <property type="match status" value="1"/>
</dbReference>
<dbReference type="Gene3D" id="3.30.70.270">
    <property type="match status" value="1"/>
</dbReference>
<evidence type="ECO:0000313" key="5">
    <source>
        <dbReference type="Proteomes" id="UP001139353"/>
    </source>
</evidence>
<reference evidence="4" key="1">
    <citation type="submission" date="2021-11" db="EMBL/GenBank/DDBJ databases">
        <title>BS-T2-15 a new species belonging to the Comamonadaceae family isolated from the soil of a French oak forest.</title>
        <authorList>
            <person name="Mieszkin S."/>
            <person name="Alain K."/>
        </authorList>
    </citation>
    <scope>NUCLEOTIDE SEQUENCE</scope>
    <source>
        <strain evidence="4">BS-T2-15</strain>
    </source>
</reference>
<dbReference type="EC" id="2.7.7.65" evidence="1"/>
<dbReference type="InterPro" id="IPR043128">
    <property type="entry name" value="Rev_trsase/Diguanyl_cyclase"/>
</dbReference>
<dbReference type="InterPro" id="IPR003018">
    <property type="entry name" value="GAF"/>
</dbReference>
<evidence type="ECO:0000259" key="3">
    <source>
        <dbReference type="PROSITE" id="PS50887"/>
    </source>
</evidence>
<dbReference type="Pfam" id="PF01590">
    <property type="entry name" value="GAF"/>
    <property type="match status" value="1"/>
</dbReference>
<gene>
    <name evidence="4" type="ORF">LPC04_01670</name>
</gene>
<dbReference type="RefSeq" id="WP_275680442.1">
    <property type="nucleotide sequence ID" value="NZ_JAJLJH010000001.1"/>
</dbReference>
<dbReference type="NCBIfam" id="TIGR00254">
    <property type="entry name" value="GGDEF"/>
    <property type="match status" value="1"/>
</dbReference>
<dbReference type="GO" id="GO:0043709">
    <property type="term" value="P:cell adhesion involved in single-species biofilm formation"/>
    <property type="evidence" value="ECO:0007669"/>
    <property type="project" value="TreeGrafter"/>
</dbReference>
<proteinExistence type="predicted"/>
<comment type="caution">
    <text evidence="4">The sequence shown here is derived from an EMBL/GenBank/DDBJ whole genome shotgun (WGS) entry which is preliminary data.</text>
</comment>
<dbReference type="Gene3D" id="3.30.450.40">
    <property type="match status" value="1"/>
</dbReference>
<comment type="catalytic activity">
    <reaction evidence="2">
        <text>2 GTP = 3',3'-c-di-GMP + 2 diphosphate</text>
        <dbReference type="Rhea" id="RHEA:24898"/>
        <dbReference type="ChEBI" id="CHEBI:33019"/>
        <dbReference type="ChEBI" id="CHEBI:37565"/>
        <dbReference type="ChEBI" id="CHEBI:58805"/>
        <dbReference type="EC" id="2.7.7.65"/>
    </reaction>
</comment>
<dbReference type="GO" id="GO:0052621">
    <property type="term" value="F:diguanylate cyclase activity"/>
    <property type="evidence" value="ECO:0007669"/>
    <property type="project" value="UniProtKB-EC"/>
</dbReference>
<dbReference type="SMART" id="SM00267">
    <property type="entry name" value="GGDEF"/>
    <property type="match status" value="1"/>
</dbReference>
<dbReference type="EMBL" id="JAJLJH010000001">
    <property type="protein sequence ID" value="MCK9684411.1"/>
    <property type="molecule type" value="Genomic_DNA"/>
</dbReference>
<dbReference type="GO" id="GO:0005886">
    <property type="term" value="C:plasma membrane"/>
    <property type="evidence" value="ECO:0007669"/>
    <property type="project" value="TreeGrafter"/>
</dbReference>
<dbReference type="InterPro" id="IPR000160">
    <property type="entry name" value="GGDEF_dom"/>
</dbReference>
<dbReference type="AlphaFoldDB" id="A0A9X1YMT3"/>
<keyword evidence="5" id="KW-1185">Reference proteome</keyword>
<dbReference type="PANTHER" id="PTHR45138:SF9">
    <property type="entry name" value="DIGUANYLATE CYCLASE DGCM-RELATED"/>
    <property type="match status" value="1"/>
</dbReference>
<dbReference type="SUPFAM" id="SSF55073">
    <property type="entry name" value="Nucleotide cyclase"/>
    <property type="match status" value="1"/>
</dbReference>
<evidence type="ECO:0000256" key="2">
    <source>
        <dbReference type="ARBA" id="ARBA00034247"/>
    </source>
</evidence>
<dbReference type="Proteomes" id="UP001139353">
    <property type="component" value="Unassembled WGS sequence"/>
</dbReference>
<dbReference type="PROSITE" id="PS50887">
    <property type="entry name" value="GGDEF"/>
    <property type="match status" value="1"/>
</dbReference>
<dbReference type="InterPro" id="IPR050469">
    <property type="entry name" value="Diguanylate_Cyclase"/>
</dbReference>
<feature type="domain" description="GGDEF" evidence="3">
    <location>
        <begin position="192"/>
        <end position="310"/>
    </location>
</feature>
<dbReference type="GO" id="GO:1902201">
    <property type="term" value="P:negative regulation of bacterial-type flagellum-dependent cell motility"/>
    <property type="evidence" value="ECO:0007669"/>
    <property type="project" value="TreeGrafter"/>
</dbReference>
<sequence length="310" mass="33788">MKAPDFAGASREVLSFLHQRIGMELWMVSRADNEDWVVLTAEDHGYGVKQGDVFRWADTFCSRMVRGDGPRIAPCAIDVPAYADLPFTRQLPIGAYVGVPLVDGEGQLFGTLCGLNPRPMPAGIMDEQPMVEVLADMLSGLLTAELNTTALTREAEAARSEALTDPLTGLANRRGWETALAAEEERCRRYGATACVVAVELDGLKSPCTSQAQREACDAVLVRAAQALRQTVRKPDTLARLDDDRFVVLGVECTTAEAMALLRRLELGVQGAELSAALGMAMRNRTSGLFDTYERAIDAMVEHRDARARD</sequence>
<organism evidence="4 5">
    <name type="scientific">Scleromatobacter humisilvae</name>
    <dbReference type="NCBI Taxonomy" id="2897159"/>
    <lineage>
        <taxon>Bacteria</taxon>
        <taxon>Pseudomonadati</taxon>
        <taxon>Pseudomonadota</taxon>
        <taxon>Betaproteobacteria</taxon>
        <taxon>Burkholderiales</taxon>
        <taxon>Sphaerotilaceae</taxon>
        <taxon>Scleromatobacter</taxon>
    </lineage>
</organism>
<evidence type="ECO:0000256" key="1">
    <source>
        <dbReference type="ARBA" id="ARBA00012528"/>
    </source>
</evidence>
<accession>A0A9X1YMT3</accession>
<dbReference type="InterPro" id="IPR029016">
    <property type="entry name" value="GAF-like_dom_sf"/>
</dbReference>
<protein>
    <recommendedName>
        <fullName evidence="1">diguanylate cyclase</fullName>
        <ecNumber evidence="1">2.7.7.65</ecNumber>
    </recommendedName>
</protein>
<dbReference type="CDD" id="cd01949">
    <property type="entry name" value="GGDEF"/>
    <property type="match status" value="1"/>
</dbReference>
<dbReference type="PANTHER" id="PTHR45138">
    <property type="entry name" value="REGULATORY COMPONENTS OF SENSORY TRANSDUCTION SYSTEM"/>
    <property type="match status" value="1"/>
</dbReference>
<name>A0A9X1YMT3_9BURK</name>
<dbReference type="SMART" id="SM00065">
    <property type="entry name" value="GAF"/>
    <property type="match status" value="1"/>
</dbReference>